<gene>
    <name evidence="1" type="ORF">SD77_2905</name>
</gene>
<dbReference type="PIRSF" id="PIRSF030140">
    <property type="entry name" value="UCP030140"/>
    <property type="match status" value="1"/>
</dbReference>
<dbReference type="CDD" id="cd11527">
    <property type="entry name" value="NTP-PPase_dUTPase"/>
    <property type="match status" value="1"/>
</dbReference>
<dbReference type="EMBL" id="JXLP01000025">
    <property type="protein sequence ID" value="KIL74164.1"/>
    <property type="molecule type" value="Genomic_DNA"/>
</dbReference>
<sequence length="209" mass="24263">MNLTKLFDMQRVLDERIMDKHPELKGQNNLDWKILALQVEIGECANEWRGFKKWSKDQEPRTAVICESCRGSGGYYNTFKNMKEKKNKVVCKHCNGWGIVKGANPLLEEYVDCLHFILSIGLELKAEKLVVWSVQESESIIDMFNRVFMQISVIQSCIESRATIIQTHYSILVDLFVELGEMLGFTWEQIEEAYMSKNAVNHQRQESGY</sequence>
<accession>A0ABR5AR00</accession>
<name>A0ABR5AR00_BACBA</name>
<organism evidence="1 2">
    <name type="scientific">Bacillus badius</name>
    <dbReference type="NCBI Taxonomy" id="1455"/>
    <lineage>
        <taxon>Bacteria</taxon>
        <taxon>Bacillati</taxon>
        <taxon>Bacillota</taxon>
        <taxon>Bacilli</taxon>
        <taxon>Bacillales</taxon>
        <taxon>Bacillaceae</taxon>
        <taxon>Pseudobacillus</taxon>
    </lineage>
</organism>
<evidence type="ECO:0000313" key="2">
    <source>
        <dbReference type="Proteomes" id="UP000031982"/>
    </source>
</evidence>
<proteinExistence type="predicted"/>
<keyword evidence="2" id="KW-1185">Reference proteome</keyword>
<dbReference type="InterPro" id="IPR016947">
    <property type="entry name" value="UCP030140"/>
</dbReference>
<comment type="caution">
    <text evidence="1">The sequence shown here is derived from an EMBL/GenBank/DDBJ whole genome shotgun (WGS) entry which is preliminary data.</text>
</comment>
<dbReference type="SUPFAM" id="SSF101386">
    <property type="entry name" value="all-alpha NTP pyrophosphatases"/>
    <property type="match status" value="1"/>
</dbReference>
<dbReference type="Gene3D" id="1.10.4010.10">
    <property type="entry name" value="Type II deoxyuridine triphosphatase"/>
    <property type="match status" value="1"/>
</dbReference>
<dbReference type="Pfam" id="PF08761">
    <property type="entry name" value="dUTPase_2"/>
    <property type="match status" value="2"/>
</dbReference>
<protein>
    <submittedName>
        <fullName evidence="1">Dimeric dUTPase</fullName>
    </submittedName>
</protein>
<dbReference type="InterPro" id="IPR014871">
    <property type="entry name" value="dUTPase/dCTP_pyrophosphatase"/>
</dbReference>
<dbReference type="Proteomes" id="UP000031982">
    <property type="component" value="Unassembled WGS sequence"/>
</dbReference>
<evidence type="ECO:0000313" key="1">
    <source>
        <dbReference type="EMBL" id="KIL74164.1"/>
    </source>
</evidence>
<reference evidence="1 2" key="1">
    <citation type="submission" date="2015-01" db="EMBL/GenBank/DDBJ databases">
        <title>Genome Assembly of Bacillus badius MTCC 1458.</title>
        <authorList>
            <person name="Verma A."/>
            <person name="Khatri I."/>
            <person name="Mual P."/>
            <person name="Subramanian S."/>
            <person name="Krishnamurthi S."/>
        </authorList>
    </citation>
    <scope>NUCLEOTIDE SEQUENCE [LARGE SCALE GENOMIC DNA]</scope>
    <source>
        <strain evidence="1 2">MTCC 1458</strain>
    </source>
</reference>
<dbReference type="RefSeq" id="WP_041114514.1">
    <property type="nucleotide sequence ID" value="NZ_JARTHD010000048.1"/>
</dbReference>